<name>A0ABR4VN13_9GAMM</name>
<comment type="caution">
    <text evidence="2">The sequence shown here is derived from an EMBL/GenBank/DDBJ whole genome shotgun (WGS) entry which is preliminary data.</text>
</comment>
<protein>
    <submittedName>
        <fullName evidence="2">Hemolysin XhlA</fullName>
    </submittedName>
</protein>
<accession>A0ABR4VN13</accession>
<gene>
    <name evidence="2" type="ORF">KU75_16120</name>
</gene>
<evidence type="ECO:0000256" key="1">
    <source>
        <dbReference type="SAM" id="Phobius"/>
    </source>
</evidence>
<keyword evidence="1" id="KW-0472">Membrane</keyword>
<evidence type="ECO:0000313" key="2">
    <source>
        <dbReference type="EMBL" id="KGA40744.1"/>
    </source>
</evidence>
<proteinExistence type="predicted"/>
<evidence type="ECO:0000313" key="3">
    <source>
        <dbReference type="Proteomes" id="UP000029447"/>
    </source>
</evidence>
<reference evidence="2 3" key="1">
    <citation type="submission" date="2014-08" db="EMBL/GenBank/DDBJ databases">
        <title>Genome sequences of NCPPB Pectobacterium isolates.</title>
        <authorList>
            <person name="Glover R.H."/>
            <person name="Sapp M."/>
            <person name="Elphinstone J."/>
        </authorList>
    </citation>
    <scope>NUCLEOTIDE SEQUENCE [LARGE SCALE GENOMIC DNA]</scope>
    <source>
        <strain evidence="2 3">NCPPB3841</strain>
    </source>
</reference>
<sequence length="69" mass="7547">MLERVKKLENDVQSMKTDIAVMKSNYATKEDIAAVRIEIHQAIATQTKWLAGSMVGITAAALAVAKLIF</sequence>
<organism evidence="2 3">
    <name type="scientific">Pectobacterium odoriferum</name>
    <dbReference type="NCBI Taxonomy" id="78398"/>
    <lineage>
        <taxon>Bacteria</taxon>
        <taxon>Pseudomonadati</taxon>
        <taxon>Pseudomonadota</taxon>
        <taxon>Gammaproteobacteria</taxon>
        <taxon>Enterobacterales</taxon>
        <taxon>Pectobacteriaceae</taxon>
        <taxon>Pectobacterium</taxon>
    </lineage>
</organism>
<feature type="transmembrane region" description="Helical" evidence="1">
    <location>
        <begin position="49"/>
        <end position="68"/>
    </location>
</feature>
<keyword evidence="1" id="KW-0812">Transmembrane</keyword>
<dbReference type="Proteomes" id="UP000029447">
    <property type="component" value="Unassembled WGS sequence"/>
</dbReference>
<keyword evidence="3" id="KW-1185">Reference proteome</keyword>
<dbReference type="EMBL" id="JQOF01000013">
    <property type="protein sequence ID" value="KGA40744.1"/>
    <property type="molecule type" value="Genomic_DNA"/>
</dbReference>
<keyword evidence="1" id="KW-1133">Transmembrane helix</keyword>